<evidence type="ECO:0000256" key="4">
    <source>
        <dbReference type="ARBA" id="ARBA00022729"/>
    </source>
</evidence>
<dbReference type="InterPro" id="IPR039465">
    <property type="entry name" value="IL-17_rcpt-like"/>
</dbReference>
<dbReference type="PROSITE" id="PS51257">
    <property type="entry name" value="PROKAR_LIPOPROTEIN"/>
    <property type="match status" value="1"/>
</dbReference>
<evidence type="ECO:0000256" key="16">
    <source>
        <dbReference type="SAM" id="Phobius"/>
    </source>
</evidence>
<keyword evidence="10" id="KW-0395">Inflammatory response</keyword>
<dbReference type="AlphaFoldDB" id="A0A7F8RA65"/>
<evidence type="ECO:0000256" key="15">
    <source>
        <dbReference type="SAM" id="MobiDB-lite"/>
    </source>
</evidence>
<feature type="chain" id="PRO_5028997038" description="Interleukin-17 receptor C" evidence="17">
    <location>
        <begin position="23"/>
        <end position="706"/>
    </location>
</feature>
<dbReference type="Pfam" id="PF15037">
    <property type="entry name" value="IL17_R_N"/>
    <property type="match status" value="1"/>
</dbReference>
<dbReference type="PANTHER" id="PTHR15583:SF12">
    <property type="entry name" value="INTERLEUKIN-17 RECEPTOR C"/>
    <property type="match status" value="1"/>
</dbReference>
<feature type="region of interest" description="Disordered" evidence="15">
    <location>
        <begin position="151"/>
        <end position="184"/>
    </location>
</feature>
<dbReference type="PROSITE" id="PS51534">
    <property type="entry name" value="SEFIR"/>
    <property type="match status" value="1"/>
</dbReference>
<evidence type="ECO:0000256" key="9">
    <source>
        <dbReference type="ARBA" id="ARBA00023180"/>
    </source>
</evidence>
<evidence type="ECO:0000259" key="18">
    <source>
        <dbReference type="PROSITE" id="PS51534"/>
    </source>
</evidence>
<evidence type="ECO:0000256" key="12">
    <source>
        <dbReference type="ARBA" id="ARBA00069307"/>
    </source>
</evidence>
<keyword evidence="2" id="KW-1003">Cell membrane</keyword>
<keyword evidence="7" id="KW-1015">Disulfide bond</keyword>
<dbReference type="Gene3D" id="3.40.50.11530">
    <property type="match status" value="1"/>
</dbReference>
<keyword evidence="8 20" id="KW-0675">Receptor</keyword>
<proteinExistence type="predicted"/>
<keyword evidence="3 16" id="KW-0812">Transmembrane</keyword>
<dbReference type="Pfam" id="PF08357">
    <property type="entry name" value="SEFIR"/>
    <property type="match status" value="1"/>
</dbReference>
<reference evidence="20" key="1">
    <citation type="submission" date="2025-08" db="UniProtKB">
        <authorList>
            <consortium name="RefSeq"/>
        </authorList>
    </citation>
    <scope>IDENTIFICATION</scope>
    <source>
        <tissue evidence="20">Liver</tissue>
    </source>
</reference>
<evidence type="ECO:0000256" key="10">
    <source>
        <dbReference type="ARBA" id="ARBA00023198"/>
    </source>
</evidence>
<keyword evidence="5 16" id="KW-1133">Transmembrane helix</keyword>
<feature type="domain" description="SEFIR" evidence="18">
    <location>
        <begin position="508"/>
        <end position="660"/>
    </location>
</feature>
<evidence type="ECO:0000256" key="11">
    <source>
        <dbReference type="ARBA" id="ARBA00062086"/>
    </source>
</evidence>
<evidence type="ECO:0000256" key="17">
    <source>
        <dbReference type="SAM" id="SignalP"/>
    </source>
</evidence>
<gene>
    <name evidence="20" type="primary">IL17RE</name>
</gene>
<dbReference type="OrthoDB" id="9894203at2759"/>
<dbReference type="RefSeq" id="XP_030890076.1">
    <property type="nucleotide sequence ID" value="XM_031034216.1"/>
</dbReference>
<comment type="subcellular location">
    <subcellularLocation>
        <location evidence="1">Cell membrane</location>
        <topology evidence="1">Single-pass type I membrane protein</topology>
    </subcellularLocation>
</comment>
<evidence type="ECO:0000256" key="2">
    <source>
        <dbReference type="ARBA" id="ARBA00022475"/>
    </source>
</evidence>
<evidence type="ECO:0000256" key="6">
    <source>
        <dbReference type="ARBA" id="ARBA00023136"/>
    </source>
</evidence>
<dbReference type="GO" id="GO:0006954">
    <property type="term" value="P:inflammatory response"/>
    <property type="evidence" value="ECO:0007669"/>
    <property type="project" value="UniProtKB-KW"/>
</dbReference>
<evidence type="ECO:0000256" key="13">
    <source>
        <dbReference type="ARBA" id="ARBA00078165"/>
    </source>
</evidence>
<feature type="signal peptide" evidence="17">
    <location>
        <begin position="1"/>
        <end position="22"/>
    </location>
</feature>
<keyword evidence="6 16" id="KW-0472">Membrane</keyword>
<sequence>MGSPRWAASLLLLLLLLIGLSALAGIGCPYLPRWSTHCLLASHMEDTLTGRFAHIPCHTQLAFPVSLKPWCAQLWLCPYLCLHLVSDPSGLREGWFHLLVQKYKKSYKFRFCRRHKMPTSAQANHVLCLQRKLLSSCCLSEKGHHIAVSSPDISHKGLRSKRTQPSDLKALEGLPRPSSQRHEGPEFSFDLLPEARAIQVTIPPGPEVSMRLCHQWVLECEELSSPFDSQKIVSGGHAVELPYEFLLPCLCIEASYLQEDTVRHKKCPFRNWPEAYGSDFWKSVHFTDYSQHSQMVMALTLRCPLKLEASLCQRQGWHTICEDLPNATAQESEGWYVLEGVDLHPQLCFKFSFGNSSHVECPHRTAPSWNVSMDTQAQQLVLHFSSRIHATFSAAWSQPSLGQDSLVHPVYSISQEIGFYVKSSGSFLKGYNQIFFSFVKWVESVRYLTRLSSPLGRLDVHQRWALVWLACLLLASVLFLLFLFKKDHVKGWLRLLKEDLRAGAAPRGRAALLLYSAEDSGFERLVGALASALCQLPLRVAVDLWSRRELSAQGPLAWFHAQRRQTLQDGGVVVLLFSPGAVALCHEWLQDGAAASAPHGPHDAFAASLSCVLPDFLQGRAPGRYVGAYFDGLLHSEAVPALFRSVPVFSLPSQLPDFLGTLQGPAVPRPGRLGERAKQVSRALQPALDQLLQAPGAPGDCTRDGT</sequence>
<organism evidence="19 20">
    <name type="scientific">Leptonychotes weddellii</name>
    <name type="common">Weddell seal</name>
    <name type="synonym">Otaria weddellii</name>
    <dbReference type="NCBI Taxonomy" id="9713"/>
    <lineage>
        <taxon>Eukaryota</taxon>
        <taxon>Metazoa</taxon>
        <taxon>Chordata</taxon>
        <taxon>Craniata</taxon>
        <taxon>Vertebrata</taxon>
        <taxon>Euteleostomi</taxon>
        <taxon>Mammalia</taxon>
        <taxon>Eutheria</taxon>
        <taxon>Laurasiatheria</taxon>
        <taxon>Carnivora</taxon>
        <taxon>Caniformia</taxon>
        <taxon>Pinnipedia</taxon>
        <taxon>Phocidae</taxon>
        <taxon>Monachinae</taxon>
        <taxon>Lobodontini</taxon>
        <taxon>Leptonychotes</taxon>
    </lineage>
</organism>
<keyword evidence="4 17" id="KW-0732">Signal</keyword>
<keyword evidence="19" id="KW-1185">Reference proteome</keyword>
<dbReference type="GeneID" id="102739899"/>
<name>A0A7F8RA65_LEPWE</name>
<evidence type="ECO:0000256" key="7">
    <source>
        <dbReference type="ARBA" id="ARBA00023157"/>
    </source>
</evidence>
<dbReference type="InterPro" id="IPR013568">
    <property type="entry name" value="SEFIR_dom"/>
</dbReference>
<dbReference type="Proteomes" id="UP000245341">
    <property type="component" value="Unplaced"/>
</dbReference>
<accession>A0A7F8RA65</accession>
<dbReference type="GO" id="GO:0005886">
    <property type="term" value="C:plasma membrane"/>
    <property type="evidence" value="ECO:0007669"/>
    <property type="project" value="UniProtKB-SubCell"/>
</dbReference>
<evidence type="ECO:0000256" key="8">
    <source>
        <dbReference type="ARBA" id="ARBA00023170"/>
    </source>
</evidence>
<evidence type="ECO:0000256" key="14">
    <source>
        <dbReference type="ARBA" id="ARBA00079879"/>
    </source>
</evidence>
<evidence type="ECO:0000313" key="19">
    <source>
        <dbReference type="Proteomes" id="UP000245341"/>
    </source>
</evidence>
<feature type="transmembrane region" description="Helical" evidence="16">
    <location>
        <begin position="464"/>
        <end position="484"/>
    </location>
</feature>
<dbReference type="GO" id="GO:0030368">
    <property type="term" value="F:interleukin-17 receptor activity"/>
    <property type="evidence" value="ECO:0007669"/>
    <property type="project" value="InterPro"/>
</dbReference>
<dbReference type="KEGG" id="lww:102739899"/>
<evidence type="ECO:0000313" key="20">
    <source>
        <dbReference type="RefSeq" id="XP_030890076.1"/>
    </source>
</evidence>
<evidence type="ECO:0000256" key="1">
    <source>
        <dbReference type="ARBA" id="ARBA00004251"/>
    </source>
</evidence>
<dbReference type="FunFam" id="3.40.50.11530:FF:000001">
    <property type="entry name" value="interleukin-17 receptor C isoform X1"/>
    <property type="match status" value="1"/>
</dbReference>
<protein>
    <recommendedName>
        <fullName evidence="12">Interleukin-17 receptor C</fullName>
    </recommendedName>
    <alternativeName>
        <fullName evidence="14">Interleukin-17 receptor-like protein</fullName>
    </alternativeName>
    <alternativeName>
        <fullName evidence="13">ZcytoR14</fullName>
    </alternativeName>
</protein>
<dbReference type="CTD" id="132014"/>
<comment type="subunit">
    <text evidence="11">Homodimer; disulfide-linked. Heterodimer with IL17RA. Heterodimerization with IL17RA is independent of the cytoplasmic tail. Associates with non-glycosylated IL17RA constitutively. Binding of IL17A and IL17F induces association with glycosylated IL17RA. Forms complexes with 2:1 binding stoichiometry: two receptor chains for one interleukin molecule. IL17A homodimer preferentially drives the formation of IL17RA-IL17RC heterodimeric receptor complex, whereas IL17F homodimer forms predominantly complexes with IL17RC homodimer. IL17A-IL17F forms complexes with IL17RA-IL17RC, but with lower affinity when compared to IL17A homodimer. IL17RC chain cannot distinguish between IL17A and IL17F molecules, potentially enabling the formation of topologically distinct complexes. Interacts (through SEFIR domain and extended downstream region) with TRAF3IP2/ACT1 (phosphorylated).</text>
</comment>
<dbReference type="InterPro" id="IPR027841">
    <property type="entry name" value="IL-17_rcpt_C/E_N"/>
</dbReference>
<keyword evidence="9" id="KW-0325">Glycoprotein</keyword>
<evidence type="ECO:0000256" key="5">
    <source>
        <dbReference type="ARBA" id="ARBA00022989"/>
    </source>
</evidence>
<evidence type="ECO:0000256" key="3">
    <source>
        <dbReference type="ARBA" id="ARBA00022692"/>
    </source>
</evidence>
<dbReference type="PANTHER" id="PTHR15583">
    <property type="entry name" value="INTERLEUKIN-17 RECEPTOR"/>
    <property type="match status" value="1"/>
</dbReference>